<proteinExistence type="predicted"/>
<evidence type="ECO:0000256" key="1">
    <source>
        <dbReference type="ARBA" id="ARBA00022737"/>
    </source>
</evidence>
<dbReference type="PROSITE" id="PS50225">
    <property type="entry name" value="SOCS"/>
    <property type="match status" value="1"/>
</dbReference>
<dbReference type="InterPro" id="IPR036770">
    <property type="entry name" value="Ankyrin_rpt-contain_sf"/>
</dbReference>
<dbReference type="GO" id="GO:0035556">
    <property type="term" value="P:intracellular signal transduction"/>
    <property type="evidence" value="ECO:0007669"/>
    <property type="project" value="InterPro"/>
</dbReference>
<name>A0A8S4NK03_OWEFU</name>
<dbReference type="AlphaFoldDB" id="A0A8S4NK03"/>
<organism evidence="5 6">
    <name type="scientific">Owenia fusiformis</name>
    <name type="common">Polychaete worm</name>
    <dbReference type="NCBI Taxonomy" id="6347"/>
    <lineage>
        <taxon>Eukaryota</taxon>
        <taxon>Metazoa</taxon>
        <taxon>Spiralia</taxon>
        <taxon>Lophotrochozoa</taxon>
        <taxon>Annelida</taxon>
        <taxon>Polychaeta</taxon>
        <taxon>Sedentaria</taxon>
        <taxon>Canalipalpata</taxon>
        <taxon>Sabellida</taxon>
        <taxon>Oweniida</taxon>
        <taxon>Oweniidae</taxon>
        <taxon>Owenia</taxon>
    </lineage>
</organism>
<dbReference type="SMART" id="SM00969">
    <property type="entry name" value="SOCS_box"/>
    <property type="match status" value="1"/>
</dbReference>
<comment type="caution">
    <text evidence="5">The sequence shown here is derived from an EMBL/GenBank/DDBJ whole genome shotgun (WGS) entry which is preliminary data.</text>
</comment>
<feature type="repeat" description="ANK" evidence="3">
    <location>
        <begin position="191"/>
        <end position="223"/>
    </location>
</feature>
<keyword evidence="6" id="KW-1185">Reference proteome</keyword>
<keyword evidence="1" id="KW-0677">Repeat</keyword>
<feature type="repeat" description="ANK" evidence="3">
    <location>
        <begin position="158"/>
        <end position="190"/>
    </location>
</feature>
<evidence type="ECO:0000313" key="6">
    <source>
        <dbReference type="Proteomes" id="UP000749559"/>
    </source>
</evidence>
<gene>
    <name evidence="5" type="ORF">OFUS_LOCUS7923</name>
</gene>
<dbReference type="Proteomes" id="UP000749559">
    <property type="component" value="Unassembled WGS sequence"/>
</dbReference>
<accession>A0A8S4NK03</accession>
<dbReference type="PANTHER" id="PTHR24171:SF9">
    <property type="entry name" value="ANKYRIN REPEAT DOMAIN-CONTAINING PROTEIN 39"/>
    <property type="match status" value="1"/>
</dbReference>
<dbReference type="SMART" id="SM00248">
    <property type="entry name" value="ANK"/>
    <property type="match status" value="9"/>
</dbReference>
<reference evidence="5" key="1">
    <citation type="submission" date="2022-03" db="EMBL/GenBank/DDBJ databases">
        <authorList>
            <person name="Martin C."/>
        </authorList>
    </citation>
    <scope>NUCLEOTIDE SEQUENCE</scope>
</reference>
<feature type="repeat" description="ANK" evidence="3">
    <location>
        <begin position="92"/>
        <end position="124"/>
    </location>
</feature>
<dbReference type="InterPro" id="IPR002110">
    <property type="entry name" value="Ankyrin_rpt"/>
</dbReference>
<dbReference type="SUPFAM" id="SSF158235">
    <property type="entry name" value="SOCS box-like"/>
    <property type="match status" value="1"/>
</dbReference>
<dbReference type="InterPro" id="IPR001496">
    <property type="entry name" value="SOCS_box"/>
</dbReference>
<dbReference type="PROSITE" id="PS50297">
    <property type="entry name" value="ANK_REP_REGION"/>
    <property type="match status" value="4"/>
</dbReference>
<evidence type="ECO:0000256" key="3">
    <source>
        <dbReference type="PROSITE-ProRule" id="PRU00023"/>
    </source>
</evidence>
<dbReference type="Pfam" id="PF12796">
    <property type="entry name" value="Ank_2"/>
    <property type="match status" value="2"/>
</dbReference>
<dbReference type="OrthoDB" id="6054468at2759"/>
<feature type="repeat" description="ANK" evidence="3">
    <location>
        <begin position="257"/>
        <end position="289"/>
    </location>
</feature>
<evidence type="ECO:0000256" key="2">
    <source>
        <dbReference type="ARBA" id="ARBA00023043"/>
    </source>
</evidence>
<feature type="domain" description="SOCS box" evidence="4">
    <location>
        <begin position="379"/>
        <end position="420"/>
    </location>
</feature>
<dbReference type="CDD" id="cd03587">
    <property type="entry name" value="SOCS"/>
    <property type="match status" value="1"/>
</dbReference>
<dbReference type="PANTHER" id="PTHR24171">
    <property type="entry name" value="ANKYRIN REPEAT DOMAIN-CONTAINING PROTEIN 39-RELATED"/>
    <property type="match status" value="1"/>
</dbReference>
<sequence length="420" mass="46598">MDMDMEWVIDESDKRSTDSVLRKIFADLYKAFDNANTNDVEYILNTYGQTLLEDEIGYHGNGVAHLAAMFEYDCFDWILKSGGDINETSAFSGYTPLMIAVVNNSQSMVNTLLCHGVNLETVDREGHTALHLAIIYNQVEIAKLLISKQSNLNVQSRVGLTPLHLAAIHKQAITTKHLIDNGAHVNVLDSNTKSPLHHATESGSLPNVIALMKNGAMHNIFDSTNHSPLIYAIERSHDDIMQFFISSKVKVNLRGKLGKQPIHYAAKFANSSCLATLIAAGADIHSLDNNHNAPLAIAVAQNRPDNVRLLLHNNAQINQHIGTSILTVAMESNAVDIVMSLLHEGCKFSEDDKTNLFNFINTKVTDQDCKTNLLDMIINPASLKRTCRRVIRDTFTAKTINKLDELPLPTAILQYIYQVP</sequence>
<dbReference type="EMBL" id="CAIIXF020000004">
    <property type="protein sequence ID" value="CAH1781333.1"/>
    <property type="molecule type" value="Genomic_DNA"/>
</dbReference>
<dbReference type="Pfam" id="PF07525">
    <property type="entry name" value="SOCS_box"/>
    <property type="match status" value="1"/>
</dbReference>
<protein>
    <recommendedName>
        <fullName evidence="4">SOCS box domain-containing protein</fullName>
    </recommendedName>
</protein>
<dbReference type="InterPro" id="IPR036036">
    <property type="entry name" value="SOCS_box-like_dom_sf"/>
</dbReference>
<feature type="repeat" description="ANK" evidence="3">
    <location>
        <begin position="125"/>
        <end position="157"/>
    </location>
</feature>
<dbReference type="Pfam" id="PF00023">
    <property type="entry name" value="Ank"/>
    <property type="match status" value="1"/>
</dbReference>
<keyword evidence="2 3" id="KW-0040">ANK repeat</keyword>
<evidence type="ECO:0000259" key="4">
    <source>
        <dbReference type="PROSITE" id="PS50225"/>
    </source>
</evidence>
<dbReference type="SUPFAM" id="SSF48403">
    <property type="entry name" value="Ankyrin repeat"/>
    <property type="match status" value="1"/>
</dbReference>
<evidence type="ECO:0000313" key="5">
    <source>
        <dbReference type="EMBL" id="CAH1781333.1"/>
    </source>
</evidence>
<dbReference type="Gene3D" id="1.25.40.20">
    <property type="entry name" value="Ankyrin repeat-containing domain"/>
    <property type="match status" value="2"/>
</dbReference>
<dbReference type="PROSITE" id="PS50088">
    <property type="entry name" value="ANK_REPEAT"/>
    <property type="match status" value="5"/>
</dbReference>